<sequence length="96" mass="10288">MNKFQVFSTPEAPAAFTLLDMASASFLADKAVLLAQGFEVIGDPILAPDARTAAESHQLNMADPSRPYGGPSTISLFAYTLLHAPRLFGKGKPPRR</sequence>
<evidence type="ECO:0000313" key="2">
    <source>
        <dbReference type="Proteomes" id="UP000501427"/>
    </source>
</evidence>
<evidence type="ECO:0000313" key="1">
    <source>
        <dbReference type="EMBL" id="QJT21923.1"/>
    </source>
</evidence>
<protein>
    <submittedName>
        <fullName evidence="1">Uncharacterized protein</fullName>
    </submittedName>
</protein>
<accession>A0A6M4YRQ5</accession>
<organism evidence="1 2">
    <name type="scientific">Aeromonas media</name>
    <dbReference type="NCBI Taxonomy" id="651"/>
    <lineage>
        <taxon>Bacteria</taxon>
        <taxon>Pseudomonadati</taxon>
        <taxon>Pseudomonadota</taxon>
        <taxon>Gammaproteobacteria</taxon>
        <taxon>Aeromonadales</taxon>
        <taxon>Aeromonadaceae</taxon>
        <taxon>Aeromonas</taxon>
    </lineage>
</organism>
<reference evidence="1 2" key="1">
    <citation type="submission" date="2019-03" db="EMBL/GenBank/DDBJ databases">
        <title>Novel transposon Tn6433 accelerates the dissemination of tet(E) in Aeromonas from aerobic biofilm under oxytetracycline stress.</title>
        <authorList>
            <person name="Shi Y."/>
            <person name="Tian Z."/>
            <person name="Zhang Y."/>
            <person name="Zhang H."/>
            <person name="Yang M."/>
        </authorList>
    </citation>
    <scope>NUCLEOTIDE SEQUENCE [LARGE SCALE GENOMIC DNA]</scope>
    <source>
        <strain evidence="1 2">T0.1-19</strain>
    </source>
</reference>
<dbReference type="Proteomes" id="UP000501427">
    <property type="component" value="Chromosome"/>
</dbReference>
<proteinExistence type="predicted"/>
<gene>
    <name evidence="1" type="ORF">E4184_11155</name>
</gene>
<dbReference type="AlphaFoldDB" id="A0A6M4YRQ5"/>
<dbReference type="EMBL" id="CP038441">
    <property type="protein sequence ID" value="QJT21923.1"/>
    <property type="molecule type" value="Genomic_DNA"/>
</dbReference>
<name>A0A6M4YRQ5_AERME</name>
<dbReference type="RefSeq" id="WP_171276128.1">
    <property type="nucleotide sequence ID" value="NZ_CAWPJG010000001.1"/>
</dbReference>